<comment type="caution">
    <text evidence="1">The sequence shown here is derived from an EMBL/GenBank/DDBJ whole genome shotgun (WGS) entry which is preliminary data.</text>
</comment>
<reference evidence="1 2" key="1">
    <citation type="journal article" date="2022" name="G3 (Bethesda)">
        <title>Whole-genome sequence and methylome profiling of the almond [Prunus dulcis (Mill.) D.A. Webb] cultivar 'Nonpareil'.</title>
        <authorList>
            <person name="D'Amico-Willman K.M."/>
            <person name="Ouma W.Z."/>
            <person name="Meulia T."/>
            <person name="Sideli G.M."/>
            <person name="Gradziel T.M."/>
            <person name="Fresnedo-Ramirez J."/>
        </authorList>
    </citation>
    <scope>NUCLEOTIDE SEQUENCE [LARGE SCALE GENOMIC DNA]</scope>
    <source>
        <strain evidence="1">Clone GOH B32 T37-40</strain>
    </source>
</reference>
<gene>
    <name evidence="1" type="ORF">L3X38_043090</name>
</gene>
<protein>
    <submittedName>
        <fullName evidence="1">Uncharacterized protein</fullName>
    </submittedName>
</protein>
<accession>A0AAD4YM58</accession>
<name>A0AAD4YM58_PRUDU</name>
<dbReference type="AlphaFoldDB" id="A0AAD4YM58"/>
<sequence length="75" mass="8518">MWVLMSSRGKSWAARRSHVSTDRGTANSEAEITGAMESRDDFAERVHSERLCQHRYGGKELHWSGCPTLLPDEDQ</sequence>
<dbReference type="EMBL" id="JAJFAZ020000008">
    <property type="protein sequence ID" value="KAI5313914.1"/>
    <property type="molecule type" value="Genomic_DNA"/>
</dbReference>
<keyword evidence="2" id="KW-1185">Reference proteome</keyword>
<evidence type="ECO:0000313" key="1">
    <source>
        <dbReference type="EMBL" id="KAI5313914.1"/>
    </source>
</evidence>
<dbReference type="Proteomes" id="UP001054821">
    <property type="component" value="Chromosome 8"/>
</dbReference>
<evidence type="ECO:0000313" key="2">
    <source>
        <dbReference type="Proteomes" id="UP001054821"/>
    </source>
</evidence>
<proteinExistence type="predicted"/>
<organism evidence="1 2">
    <name type="scientific">Prunus dulcis</name>
    <name type="common">Almond</name>
    <name type="synonym">Amygdalus dulcis</name>
    <dbReference type="NCBI Taxonomy" id="3755"/>
    <lineage>
        <taxon>Eukaryota</taxon>
        <taxon>Viridiplantae</taxon>
        <taxon>Streptophyta</taxon>
        <taxon>Embryophyta</taxon>
        <taxon>Tracheophyta</taxon>
        <taxon>Spermatophyta</taxon>
        <taxon>Magnoliopsida</taxon>
        <taxon>eudicotyledons</taxon>
        <taxon>Gunneridae</taxon>
        <taxon>Pentapetalae</taxon>
        <taxon>rosids</taxon>
        <taxon>fabids</taxon>
        <taxon>Rosales</taxon>
        <taxon>Rosaceae</taxon>
        <taxon>Amygdaloideae</taxon>
        <taxon>Amygdaleae</taxon>
        <taxon>Prunus</taxon>
    </lineage>
</organism>